<keyword evidence="4" id="KW-1185">Reference proteome</keyword>
<protein>
    <submittedName>
        <fullName evidence="3">Alpha/beta fold hydrolase</fullName>
    </submittedName>
</protein>
<sequence length="307" mass="32385">MDNNSTRLGCRRRPVLALAAAVLVAGGLAACSTAGTTTSRATATTTQAAPSGQQPSPHMLTVNGHQLAFYVTPGSNRLPVIVLDSGGGLDASYWKKVAPDLARQTGSEVITYDRSGEGQSPYVPGPWRAPNAASDLATGLAQLGVTKNVVLVSHSLAGEIATYFVRAHPDAVAGAVLVDASLPPFYTTAETDKIVAVNQQQNDALKGQPISPATRQLLDEADDYGPVHLAYHKLSWPAAVPATAIVSATTPFPTADDAQLWRQAQQEFVNAAPNRHLVVADHSSHDIPIDRPEVVITAVEDMLHQIR</sequence>
<dbReference type="Pfam" id="PF00561">
    <property type="entry name" value="Abhydrolase_1"/>
    <property type="match status" value="1"/>
</dbReference>
<feature type="chain" id="PRO_5046792628" evidence="1">
    <location>
        <begin position="30"/>
        <end position="307"/>
    </location>
</feature>
<dbReference type="InterPro" id="IPR000073">
    <property type="entry name" value="AB_hydrolase_1"/>
</dbReference>
<dbReference type="Proteomes" id="UP001596066">
    <property type="component" value="Unassembled WGS sequence"/>
</dbReference>
<dbReference type="PROSITE" id="PS51318">
    <property type="entry name" value="TAT"/>
    <property type="match status" value="1"/>
</dbReference>
<dbReference type="PANTHER" id="PTHR43798">
    <property type="entry name" value="MONOACYLGLYCEROL LIPASE"/>
    <property type="match status" value="1"/>
</dbReference>
<organism evidence="3 4">
    <name type="scientific">Kitasatospora cinereorecta</name>
    <dbReference type="NCBI Taxonomy" id="285560"/>
    <lineage>
        <taxon>Bacteria</taxon>
        <taxon>Bacillati</taxon>
        <taxon>Actinomycetota</taxon>
        <taxon>Actinomycetes</taxon>
        <taxon>Kitasatosporales</taxon>
        <taxon>Streptomycetaceae</taxon>
        <taxon>Kitasatospora</taxon>
    </lineage>
</organism>
<dbReference type="Gene3D" id="3.40.50.1820">
    <property type="entry name" value="alpha/beta hydrolase"/>
    <property type="match status" value="1"/>
</dbReference>
<evidence type="ECO:0000313" key="3">
    <source>
        <dbReference type="EMBL" id="MFC5643255.1"/>
    </source>
</evidence>
<proteinExistence type="predicted"/>
<dbReference type="SUPFAM" id="SSF53474">
    <property type="entry name" value="alpha/beta-Hydrolases"/>
    <property type="match status" value="1"/>
</dbReference>
<comment type="caution">
    <text evidence="3">The sequence shown here is derived from an EMBL/GenBank/DDBJ whole genome shotgun (WGS) entry which is preliminary data.</text>
</comment>
<evidence type="ECO:0000313" key="4">
    <source>
        <dbReference type="Proteomes" id="UP001596066"/>
    </source>
</evidence>
<accession>A0ABW0VGA4</accession>
<dbReference type="EMBL" id="JBHSOC010000029">
    <property type="protein sequence ID" value="MFC5643255.1"/>
    <property type="molecule type" value="Genomic_DNA"/>
</dbReference>
<evidence type="ECO:0000256" key="1">
    <source>
        <dbReference type="SAM" id="SignalP"/>
    </source>
</evidence>
<name>A0ABW0VGA4_9ACTN</name>
<keyword evidence="3" id="KW-0378">Hydrolase</keyword>
<evidence type="ECO:0000259" key="2">
    <source>
        <dbReference type="Pfam" id="PF00561"/>
    </source>
</evidence>
<dbReference type="InterPro" id="IPR029058">
    <property type="entry name" value="AB_hydrolase_fold"/>
</dbReference>
<feature type="domain" description="AB hydrolase-1" evidence="2">
    <location>
        <begin position="79"/>
        <end position="196"/>
    </location>
</feature>
<dbReference type="InterPro" id="IPR050266">
    <property type="entry name" value="AB_hydrolase_sf"/>
</dbReference>
<dbReference type="RefSeq" id="WP_346143276.1">
    <property type="nucleotide sequence ID" value="NZ_BAAAUA010000012.1"/>
</dbReference>
<reference evidence="4" key="1">
    <citation type="journal article" date="2019" name="Int. J. Syst. Evol. Microbiol.">
        <title>The Global Catalogue of Microorganisms (GCM) 10K type strain sequencing project: providing services to taxonomists for standard genome sequencing and annotation.</title>
        <authorList>
            <consortium name="The Broad Institute Genomics Platform"/>
            <consortium name="The Broad Institute Genome Sequencing Center for Infectious Disease"/>
            <person name="Wu L."/>
            <person name="Ma J."/>
        </authorList>
    </citation>
    <scope>NUCLEOTIDE SEQUENCE [LARGE SCALE GENOMIC DNA]</scope>
    <source>
        <strain evidence="4">CGMCC 4.1622</strain>
    </source>
</reference>
<feature type="signal peptide" evidence="1">
    <location>
        <begin position="1"/>
        <end position="29"/>
    </location>
</feature>
<gene>
    <name evidence="3" type="ORF">ACFPZF_18045</name>
</gene>
<dbReference type="PROSITE" id="PS51257">
    <property type="entry name" value="PROKAR_LIPOPROTEIN"/>
    <property type="match status" value="1"/>
</dbReference>
<dbReference type="PANTHER" id="PTHR43798:SF33">
    <property type="entry name" value="HYDROLASE, PUTATIVE (AFU_ORTHOLOGUE AFUA_2G14860)-RELATED"/>
    <property type="match status" value="1"/>
</dbReference>
<keyword evidence="1" id="KW-0732">Signal</keyword>
<dbReference type="GO" id="GO:0016787">
    <property type="term" value="F:hydrolase activity"/>
    <property type="evidence" value="ECO:0007669"/>
    <property type="project" value="UniProtKB-KW"/>
</dbReference>
<dbReference type="InterPro" id="IPR006311">
    <property type="entry name" value="TAT_signal"/>
</dbReference>